<protein>
    <submittedName>
        <fullName evidence="5">Short-chain dehydrogenase/reductase</fullName>
    </submittedName>
</protein>
<dbReference type="Gene3D" id="3.40.50.720">
    <property type="entry name" value="NAD(P)-binding Rossmann-like Domain"/>
    <property type="match status" value="1"/>
</dbReference>
<name>A0A2S1QTT4_9FLAO</name>
<keyword evidence="6" id="KW-1185">Reference proteome</keyword>
<dbReference type="Proteomes" id="UP000244929">
    <property type="component" value="Chromosome"/>
</dbReference>
<organism evidence="5 6">
    <name type="scientific">Flavobacterium album</name>
    <dbReference type="NCBI Taxonomy" id="2175091"/>
    <lineage>
        <taxon>Bacteria</taxon>
        <taxon>Pseudomonadati</taxon>
        <taxon>Bacteroidota</taxon>
        <taxon>Flavobacteriia</taxon>
        <taxon>Flavobacteriales</taxon>
        <taxon>Flavobacteriaceae</taxon>
        <taxon>Flavobacterium</taxon>
    </lineage>
</organism>
<dbReference type="PRINTS" id="PR00081">
    <property type="entry name" value="GDHRDH"/>
</dbReference>
<dbReference type="SUPFAM" id="SSF51735">
    <property type="entry name" value="NAD(P)-binding Rossmann-fold domains"/>
    <property type="match status" value="1"/>
</dbReference>
<feature type="domain" description="Ketoreductase" evidence="4">
    <location>
        <begin position="7"/>
        <end position="173"/>
    </location>
</feature>
<dbReference type="PROSITE" id="PS00061">
    <property type="entry name" value="ADH_SHORT"/>
    <property type="match status" value="1"/>
</dbReference>
<dbReference type="InterPro" id="IPR051911">
    <property type="entry name" value="SDR_oxidoreductase"/>
</dbReference>
<gene>
    <name evidence="5" type="ORF">HYN59_00315</name>
</gene>
<reference evidence="5 6" key="1">
    <citation type="submission" date="2018-04" db="EMBL/GenBank/DDBJ databases">
        <title>Genome sequencing of Flavobacterium sp. HYN0059.</title>
        <authorList>
            <person name="Yi H."/>
            <person name="Baek C."/>
        </authorList>
    </citation>
    <scope>NUCLEOTIDE SEQUENCE [LARGE SCALE GENOMIC DNA]</scope>
    <source>
        <strain evidence="5 6">HYN0059</strain>
    </source>
</reference>
<dbReference type="InterPro" id="IPR036291">
    <property type="entry name" value="NAD(P)-bd_dom_sf"/>
</dbReference>
<comment type="similarity">
    <text evidence="1 3">Belongs to the short-chain dehydrogenases/reductases (SDR) family.</text>
</comment>
<evidence type="ECO:0000256" key="2">
    <source>
        <dbReference type="ARBA" id="ARBA00023002"/>
    </source>
</evidence>
<dbReference type="InterPro" id="IPR020904">
    <property type="entry name" value="Sc_DH/Rdtase_CS"/>
</dbReference>
<dbReference type="KEGG" id="falb:HYN59_00315"/>
<dbReference type="EMBL" id="CP029186">
    <property type="protein sequence ID" value="AWH83651.1"/>
    <property type="molecule type" value="Genomic_DNA"/>
</dbReference>
<dbReference type="PANTHER" id="PTHR43976:SF16">
    <property type="entry name" value="SHORT-CHAIN DEHYDROGENASE_REDUCTASE FAMILY PROTEIN"/>
    <property type="match status" value="1"/>
</dbReference>
<dbReference type="OrthoDB" id="1235794at2"/>
<accession>A0A2S1QTT4</accession>
<evidence type="ECO:0000313" key="6">
    <source>
        <dbReference type="Proteomes" id="UP000244929"/>
    </source>
</evidence>
<sequence length="281" mass="29908">METSNKKTWFVTGASKGLGLALVKQLLALGQNVAATSRNPEALTAAVGGATANLLPLYADLADDTSVRQAISATAEKFGTVDVAVNNAGYGIGGSLEELTDTEVRQSFDINVFGTINVIRNVLPIMREQKSGHIINISSIAGMAATTGWAAYAATKFAVTGLTEVLAEDVREFGITATVVLPGGFRTSFLDKDSIVIAEKRIDAYTTMREAQERLLQLDGKQGGDPEKAAALMISTAFAEHPPLRLFLGSDAYKRAVTKVETLTKELESARETIISTDHNN</sequence>
<proteinExistence type="inferred from homology"/>
<dbReference type="InterPro" id="IPR002347">
    <property type="entry name" value="SDR_fam"/>
</dbReference>
<keyword evidence="2" id="KW-0560">Oxidoreductase</keyword>
<evidence type="ECO:0000259" key="4">
    <source>
        <dbReference type="SMART" id="SM00822"/>
    </source>
</evidence>
<dbReference type="SMART" id="SM00822">
    <property type="entry name" value="PKS_KR"/>
    <property type="match status" value="1"/>
</dbReference>
<dbReference type="InterPro" id="IPR057326">
    <property type="entry name" value="KR_dom"/>
</dbReference>
<dbReference type="Pfam" id="PF00106">
    <property type="entry name" value="adh_short"/>
    <property type="match status" value="1"/>
</dbReference>
<evidence type="ECO:0000313" key="5">
    <source>
        <dbReference type="EMBL" id="AWH83651.1"/>
    </source>
</evidence>
<dbReference type="CDD" id="cd05374">
    <property type="entry name" value="17beta-HSD-like_SDR_c"/>
    <property type="match status" value="1"/>
</dbReference>
<evidence type="ECO:0000256" key="1">
    <source>
        <dbReference type="ARBA" id="ARBA00006484"/>
    </source>
</evidence>
<dbReference type="RefSeq" id="WP_108776367.1">
    <property type="nucleotide sequence ID" value="NZ_CP029186.1"/>
</dbReference>
<dbReference type="PANTHER" id="PTHR43976">
    <property type="entry name" value="SHORT CHAIN DEHYDROGENASE"/>
    <property type="match status" value="1"/>
</dbReference>
<dbReference type="GO" id="GO:0016491">
    <property type="term" value="F:oxidoreductase activity"/>
    <property type="evidence" value="ECO:0007669"/>
    <property type="project" value="UniProtKB-KW"/>
</dbReference>
<dbReference type="AlphaFoldDB" id="A0A2S1QTT4"/>
<evidence type="ECO:0000256" key="3">
    <source>
        <dbReference type="RuleBase" id="RU000363"/>
    </source>
</evidence>
<dbReference type="PRINTS" id="PR00080">
    <property type="entry name" value="SDRFAMILY"/>
</dbReference>